<dbReference type="GO" id="GO:0046872">
    <property type="term" value="F:metal ion binding"/>
    <property type="evidence" value="ECO:0007669"/>
    <property type="project" value="UniProtKB-KW"/>
</dbReference>
<protein>
    <recommendedName>
        <fullName evidence="3">tRNA threonylcarbamoyladenosine biosynthesis protein TsaE</fullName>
    </recommendedName>
    <alternativeName>
        <fullName evidence="10">t(6)A37 threonylcarbamoyladenosine biosynthesis protein TsaE</fullName>
    </alternativeName>
</protein>
<dbReference type="GO" id="GO:0016740">
    <property type="term" value="F:transferase activity"/>
    <property type="evidence" value="ECO:0007669"/>
    <property type="project" value="UniProtKB-KW"/>
</dbReference>
<feature type="non-terminal residue" evidence="11">
    <location>
        <position position="130"/>
    </location>
</feature>
<dbReference type="GO" id="GO:0002949">
    <property type="term" value="P:tRNA threonylcarbamoyladenosine modification"/>
    <property type="evidence" value="ECO:0007669"/>
    <property type="project" value="InterPro"/>
</dbReference>
<evidence type="ECO:0000256" key="7">
    <source>
        <dbReference type="ARBA" id="ARBA00022741"/>
    </source>
</evidence>
<keyword evidence="9" id="KW-0460">Magnesium</keyword>
<dbReference type="GO" id="GO:0005524">
    <property type="term" value="F:ATP binding"/>
    <property type="evidence" value="ECO:0007669"/>
    <property type="project" value="UniProtKB-KW"/>
</dbReference>
<dbReference type="InterPro" id="IPR003442">
    <property type="entry name" value="T6A_TsaE"/>
</dbReference>
<sequence>MESIFTTNNPNQTKKLGKLLAKEVLKTRLGKRAFVFGLRGDLGGGKTTFLQGFARGLGLKDKITSPTFVILKKFKVAGPKLGYFVHIDCYRIRKAKEILDLGLKEIMSDPRNIVAIEWAERIKKILPQNT</sequence>
<organism evidence="11 12">
    <name type="scientific">Candidatus Nealsonbacteria bacterium CG23_combo_of_CG06-09_8_20_14_all_38_19</name>
    <dbReference type="NCBI Taxonomy" id="1974721"/>
    <lineage>
        <taxon>Bacteria</taxon>
        <taxon>Candidatus Nealsoniibacteriota</taxon>
    </lineage>
</organism>
<keyword evidence="6" id="KW-0479">Metal-binding</keyword>
<evidence type="ECO:0000256" key="4">
    <source>
        <dbReference type="ARBA" id="ARBA00022490"/>
    </source>
</evidence>
<dbReference type="GO" id="GO:0005737">
    <property type="term" value="C:cytoplasm"/>
    <property type="evidence" value="ECO:0007669"/>
    <property type="project" value="UniProtKB-SubCell"/>
</dbReference>
<keyword evidence="11" id="KW-0808">Transferase</keyword>
<dbReference type="PANTHER" id="PTHR33540:SF2">
    <property type="entry name" value="TRNA THREONYLCARBAMOYLADENOSINE BIOSYNTHESIS PROTEIN TSAE"/>
    <property type="match status" value="1"/>
</dbReference>
<keyword evidence="4" id="KW-0963">Cytoplasm</keyword>
<dbReference type="Proteomes" id="UP000230273">
    <property type="component" value="Unassembled WGS sequence"/>
</dbReference>
<evidence type="ECO:0000256" key="1">
    <source>
        <dbReference type="ARBA" id="ARBA00004496"/>
    </source>
</evidence>
<dbReference type="Gene3D" id="3.40.50.300">
    <property type="entry name" value="P-loop containing nucleotide triphosphate hydrolases"/>
    <property type="match status" value="1"/>
</dbReference>
<evidence type="ECO:0000256" key="5">
    <source>
        <dbReference type="ARBA" id="ARBA00022694"/>
    </source>
</evidence>
<dbReference type="Pfam" id="PF02367">
    <property type="entry name" value="TsaE"/>
    <property type="match status" value="1"/>
</dbReference>
<dbReference type="NCBIfam" id="TIGR00150">
    <property type="entry name" value="T6A_YjeE"/>
    <property type="match status" value="1"/>
</dbReference>
<evidence type="ECO:0000313" key="12">
    <source>
        <dbReference type="Proteomes" id="UP000230273"/>
    </source>
</evidence>
<gene>
    <name evidence="11" type="ORF">COX36_02425</name>
</gene>
<keyword evidence="5" id="KW-0819">tRNA processing</keyword>
<evidence type="ECO:0000256" key="2">
    <source>
        <dbReference type="ARBA" id="ARBA00007599"/>
    </source>
</evidence>
<dbReference type="SUPFAM" id="SSF52540">
    <property type="entry name" value="P-loop containing nucleoside triphosphate hydrolases"/>
    <property type="match status" value="1"/>
</dbReference>
<evidence type="ECO:0000313" key="11">
    <source>
        <dbReference type="EMBL" id="PIP23599.1"/>
    </source>
</evidence>
<comment type="similarity">
    <text evidence="2">Belongs to the TsaE family.</text>
</comment>
<dbReference type="InterPro" id="IPR027417">
    <property type="entry name" value="P-loop_NTPase"/>
</dbReference>
<dbReference type="AlphaFoldDB" id="A0A2G9YWN4"/>
<evidence type="ECO:0000256" key="3">
    <source>
        <dbReference type="ARBA" id="ARBA00019010"/>
    </source>
</evidence>
<keyword evidence="7" id="KW-0547">Nucleotide-binding</keyword>
<keyword evidence="8" id="KW-0067">ATP-binding</keyword>
<comment type="subcellular location">
    <subcellularLocation>
        <location evidence="1">Cytoplasm</location>
    </subcellularLocation>
</comment>
<dbReference type="PANTHER" id="PTHR33540">
    <property type="entry name" value="TRNA THREONYLCARBAMOYLADENOSINE BIOSYNTHESIS PROTEIN TSAE"/>
    <property type="match status" value="1"/>
</dbReference>
<evidence type="ECO:0000256" key="6">
    <source>
        <dbReference type="ARBA" id="ARBA00022723"/>
    </source>
</evidence>
<name>A0A2G9YWN4_9BACT</name>
<evidence type="ECO:0000256" key="8">
    <source>
        <dbReference type="ARBA" id="ARBA00022840"/>
    </source>
</evidence>
<accession>A0A2G9YWN4</accession>
<proteinExistence type="inferred from homology"/>
<comment type="caution">
    <text evidence="11">The sequence shown here is derived from an EMBL/GenBank/DDBJ whole genome shotgun (WGS) entry which is preliminary data.</text>
</comment>
<dbReference type="EMBL" id="PCRP01000038">
    <property type="protein sequence ID" value="PIP23599.1"/>
    <property type="molecule type" value="Genomic_DNA"/>
</dbReference>
<evidence type="ECO:0000256" key="9">
    <source>
        <dbReference type="ARBA" id="ARBA00022842"/>
    </source>
</evidence>
<reference evidence="11 12" key="1">
    <citation type="submission" date="2017-09" db="EMBL/GenBank/DDBJ databases">
        <title>Depth-based differentiation of microbial function through sediment-hosted aquifers and enrichment of novel symbionts in the deep terrestrial subsurface.</title>
        <authorList>
            <person name="Probst A.J."/>
            <person name="Ladd B."/>
            <person name="Jarett J.K."/>
            <person name="Geller-Mcgrath D.E."/>
            <person name="Sieber C.M."/>
            <person name="Emerson J.B."/>
            <person name="Anantharaman K."/>
            <person name="Thomas B.C."/>
            <person name="Malmstrom R."/>
            <person name="Stieglmeier M."/>
            <person name="Klingl A."/>
            <person name="Woyke T."/>
            <person name="Ryan C.M."/>
            <person name="Banfield J.F."/>
        </authorList>
    </citation>
    <scope>NUCLEOTIDE SEQUENCE [LARGE SCALE GENOMIC DNA]</scope>
    <source>
        <strain evidence="11">CG23_combo_of_CG06-09_8_20_14_all_38_19</strain>
    </source>
</reference>
<evidence type="ECO:0000256" key="10">
    <source>
        <dbReference type="ARBA" id="ARBA00032441"/>
    </source>
</evidence>